<evidence type="ECO:0000259" key="2">
    <source>
        <dbReference type="Pfam" id="PF00535"/>
    </source>
</evidence>
<dbReference type="InterPro" id="IPR001173">
    <property type="entry name" value="Glyco_trans_2-like"/>
</dbReference>
<dbReference type="Proteomes" id="UP000824250">
    <property type="component" value="Unassembled WGS sequence"/>
</dbReference>
<dbReference type="EMBL" id="DVGC01000041">
    <property type="protein sequence ID" value="HIR05813.1"/>
    <property type="molecule type" value="Genomic_DNA"/>
</dbReference>
<evidence type="ECO:0000313" key="4">
    <source>
        <dbReference type="Proteomes" id="UP000824250"/>
    </source>
</evidence>
<keyword evidence="1" id="KW-0812">Transmembrane</keyword>
<keyword evidence="1" id="KW-1133">Transmembrane helix</keyword>
<name>A0A9D1A6M9_9FIRM</name>
<protein>
    <submittedName>
        <fullName evidence="3">Glycosyltransferase family 2 protein</fullName>
    </submittedName>
</protein>
<dbReference type="Gene3D" id="3.90.550.10">
    <property type="entry name" value="Spore Coat Polysaccharide Biosynthesis Protein SpsA, Chain A"/>
    <property type="match status" value="1"/>
</dbReference>
<gene>
    <name evidence="3" type="ORF">IAB28_07590</name>
</gene>
<dbReference type="SUPFAM" id="SSF53448">
    <property type="entry name" value="Nucleotide-diphospho-sugar transferases"/>
    <property type="match status" value="1"/>
</dbReference>
<sequence>MSDLLIIIPAYNEAANIQRVVNQLIESFPQYDYVVVNDGSRDETGEICRKNHYNLLDLPVNLGLAGVFQAGVRYACERGYSCVIQFDGDGQHRPEFIGRMKKKLDEGYDIVIGSRFVNAKKSASLRMLGSRMLSLAIRLTTGETIHDPTSGMRMFNRNMMEEFAVGLNYGPEPDTISWLIKQGAKVAEVPVLMDERSGGVSYLTPVIAAKYMIQMLVSILFIQNFRKRDK</sequence>
<comment type="caution">
    <text evidence="3">The sequence shown here is derived from an EMBL/GenBank/DDBJ whole genome shotgun (WGS) entry which is preliminary data.</text>
</comment>
<feature type="domain" description="Glycosyltransferase 2-like" evidence="2">
    <location>
        <begin position="6"/>
        <end position="162"/>
    </location>
</feature>
<reference evidence="3" key="2">
    <citation type="journal article" date="2021" name="PeerJ">
        <title>Extensive microbial diversity within the chicken gut microbiome revealed by metagenomics and culture.</title>
        <authorList>
            <person name="Gilroy R."/>
            <person name="Ravi A."/>
            <person name="Getino M."/>
            <person name="Pursley I."/>
            <person name="Horton D.L."/>
            <person name="Alikhan N.F."/>
            <person name="Baker D."/>
            <person name="Gharbi K."/>
            <person name="Hall N."/>
            <person name="Watson M."/>
            <person name="Adriaenssens E.M."/>
            <person name="Foster-Nyarko E."/>
            <person name="Jarju S."/>
            <person name="Secka A."/>
            <person name="Antonio M."/>
            <person name="Oren A."/>
            <person name="Chaudhuri R.R."/>
            <person name="La Ragione R."/>
            <person name="Hildebrand F."/>
            <person name="Pallen M.J."/>
        </authorList>
    </citation>
    <scope>NUCLEOTIDE SEQUENCE</scope>
    <source>
        <strain evidence="3">CHK180-2868</strain>
    </source>
</reference>
<dbReference type="AlphaFoldDB" id="A0A9D1A6M9"/>
<dbReference type="CDD" id="cd04179">
    <property type="entry name" value="DPM_DPG-synthase_like"/>
    <property type="match status" value="1"/>
</dbReference>
<keyword evidence="1" id="KW-0472">Membrane</keyword>
<dbReference type="Pfam" id="PF00535">
    <property type="entry name" value="Glycos_transf_2"/>
    <property type="match status" value="1"/>
</dbReference>
<evidence type="ECO:0000256" key="1">
    <source>
        <dbReference type="SAM" id="Phobius"/>
    </source>
</evidence>
<accession>A0A9D1A6M9</accession>
<feature type="transmembrane region" description="Helical" evidence="1">
    <location>
        <begin position="202"/>
        <end position="222"/>
    </location>
</feature>
<proteinExistence type="predicted"/>
<organism evidence="3 4">
    <name type="scientific">Candidatus Copromonas faecavium</name>
    <name type="common">nom. illeg.</name>
    <dbReference type="NCBI Taxonomy" id="2840740"/>
    <lineage>
        <taxon>Bacteria</taxon>
        <taxon>Bacillati</taxon>
        <taxon>Bacillota</taxon>
        <taxon>Clostridia</taxon>
        <taxon>Lachnospirales</taxon>
        <taxon>Lachnospiraceae</taxon>
        <taxon>Candidatus Copromonas (nom. illeg.)</taxon>
    </lineage>
</organism>
<dbReference type="InterPro" id="IPR029044">
    <property type="entry name" value="Nucleotide-diphossugar_trans"/>
</dbReference>
<reference evidence="3" key="1">
    <citation type="submission" date="2020-10" db="EMBL/GenBank/DDBJ databases">
        <authorList>
            <person name="Gilroy R."/>
        </authorList>
    </citation>
    <scope>NUCLEOTIDE SEQUENCE</scope>
    <source>
        <strain evidence="3">CHK180-2868</strain>
    </source>
</reference>
<evidence type="ECO:0000313" key="3">
    <source>
        <dbReference type="EMBL" id="HIR05813.1"/>
    </source>
</evidence>
<dbReference type="PANTHER" id="PTHR48090">
    <property type="entry name" value="UNDECAPRENYL-PHOSPHATE 4-DEOXY-4-FORMAMIDO-L-ARABINOSE TRANSFERASE-RELATED"/>
    <property type="match status" value="1"/>
</dbReference>
<dbReference type="InterPro" id="IPR050256">
    <property type="entry name" value="Glycosyltransferase_2"/>
</dbReference>